<feature type="transmembrane region" description="Helical" evidence="6">
    <location>
        <begin position="107"/>
        <end position="126"/>
    </location>
</feature>
<dbReference type="OrthoDB" id="5124923at2"/>
<evidence type="ECO:0000313" key="8">
    <source>
        <dbReference type="EMBL" id="AZS35900.1"/>
    </source>
</evidence>
<evidence type="ECO:0000313" key="9">
    <source>
        <dbReference type="Proteomes" id="UP000276888"/>
    </source>
</evidence>
<feature type="transmembrane region" description="Helical" evidence="6">
    <location>
        <begin position="168"/>
        <end position="192"/>
    </location>
</feature>
<feature type="domain" description="O-antigen ligase-related" evidence="7">
    <location>
        <begin position="249"/>
        <end position="385"/>
    </location>
</feature>
<dbReference type="GO" id="GO:0016020">
    <property type="term" value="C:membrane"/>
    <property type="evidence" value="ECO:0007669"/>
    <property type="project" value="UniProtKB-SubCell"/>
</dbReference>
<reference evidence="8 9" key="1">
    <citation type="submission" date="2018-08" db="EMBL/GenBank/DDBJ databases">
        <title>Microbacterium lemovicicum sp. nov., a bacterium isolated from a natural uranium-rich soil.</title>
        <authorList>
            <person name="ORTET P."/>
        </authorList>
    </citation>
    <scope>NUCLEOTIDE SEQUENCE [LARGE SCALE GENOMIC DNA]</scope>
    <source>
        <strain evidence="8 9">Viu22</strain>
    </source>
</reference>
<dbReference type="PANTHER" id="PTHR37422">
    <property type="entry name" value="TEICHURONIC ACID BIOSYNTHESIS PROTEIN TUAE"/>
    <property type="match status" value="1"/>
</dbReference>
<sequence>MMSRTLPTWSFFALAAVATVAITWLTLVISSQPGLSAFTLVPLAAAACIALLLVPTDSLLAIALIVYLFIPRTVLSLNDLLSTVTPSLAVVLVWAVRTVTSRDRSRVTAVGGGTQSLVALSGLWLVVSVVTHRAQESMIAWSLDFCILLLLLMVVPSSPEARSNLEKAFLWSSVIMVVLCAIEFAAGSNILLDPLYRALGLPEVQHWSVYRATGTLGHPLYAGLFFSMAFGLAFGKRFQVGDNRYLWFAAANILGVLLTVSRNSLGAIAVAVAVVLIPSIFSRSTALRSGSKILIAAAVAVAAFAVTQAPVFQDRLTSDEAQGSTNARDYIFGVALQAAADHSWLGAGPSTSIVAAAPFNPRGAIMESAYLQTLTSLGVPGLILLCLLIAGGAIRAIRTRSYGPLGLLAAYAFSIGFFNILESSRPSLLLGGLALMLTWQSATPGAPSMLPTSDRHRRPRPAALIT</sequence>
<name>A0A3S9W720_9MICO</name>
<gene>
    <name evidence="8" type="ORF">CVS47_00498</name>
</gene>
<dbReference type="InterPro" id="IPR007016">
    <property type="entry name" value="O-antigen_ligase-rel_domated"/>
</dbReference>
<organism evidence="8 9">
    <name type="scientific">Microbacterium lemovicicum</name>
    <dbReference type="NCBI Taxonomy" id="1072463"/>
    <lineage>
        <taxon>Bacteria</taxon>
        <taxon>Bacillati</taxon>
        <taxon>Actinomycetota</taxon>
        <taxon>Actinomycetes</taxon>
        <taxon>Micrococcales</taxon>
        <taxon>Microbacteriaceae</taxon>
        <taxon>Microbacterium</taxon>
    </lineage>
</organism>
<dbReference type="AlphaFoldDB" id="A0A3S9W720"/>
<keyword evidence="3 6" id="KW-1133">Transmembrane helix</keyword>
<keyword evidence="2 6" id="KW-0812">Transmembrane</keyword>
<evidence type="ECO:0000259" key="7">
    <source>
        <dbReference type="Pfam" id="PF04932"/>
    </source>
</evidence>
<dbReference type="Proteomes" id="UP000276888">
    <property type="component" value="Chromosome"/>
</dbReference>
<feature type="region of interest" description="Disordered" evidence="5">
    <location>
        <begin position="446"/>
        <end position="466"/>
    </location>
</feature>
<evidence type="ECO:0000256" key="4">
    <source>
        <dbReference type="ARBA" id="ARBA00023136"/>
    </source>
</evidence>
<dbReference type="KEGG" id="mlv:CVS47_00498"/>
<dbReference type="PANTHER" id="PTHR37422:SF13">
    <property type="entry name" value="LIPOPOLYSACCHARIDE BIOSYNTHESIS PROTEIN PA4999-RELATED"/>
    <property type="match status" value="1"/>
</dbReference>
<proteinExistence type="predicted"/>
<feature type="transmembrane region" description="Helical" evidence="6">
    <location>
        <begin position="138"/>
        <end position="156"/>
    </location>
</feature>
<evidence type="ECO:0000256" key="1">
    <source>
        <dbReference type="ARBA" id="ARBA00004141"/>
    </source>
</evidence>
<feature type="transmembrane region" description="Helical" evidence="6">
    <location>
        <begin position="40"/>
        <end position="70"/>
    </location>
</feature>
<feature type="transmembrane region" description="Helical" evidence="6">
    <location>
        <begin position="6"/>
        <end position="28"/>
    </location>
</feature>
<feature type="transmembrane region" description="Helical" evidence="6">
    <location>
        <begin position="293"/>
        <end position="312"/>
    </location>
</feature>
<dbReference type="Pfam" id="PF04932">
    <property type="entry name" value="Wzy_C"/>
    <property type="match status" value="1"/>
</dbReference>
<evidence type="ECO:0000256" key="5">
    <source>
        <dbReference type="SAM" id="MobiDB-lite"/>
    </source>
</evidence>
<dbReference type="EMBL" id="CP031423">
    <property type="protein sequence ID" value="AZS35900.1"/>
    <property type="molecule type" value="Genomic_DNA"/>
</dbReference>
<protein>
    <recommendedName>
        <fullName evidence="7">O-antigen ligase-related domain-containing protein</fullName>
    </recommendedName>
</protein>
<evidence type="ECO:0000256" key="2">
    <source>
        <dbReference type="ARBA" id="ARBA00022692"/>
    </source>
</evidence>
<dbReference type="InterPro" id="IPR051533">
    <property type="entry name" value="WaaL-like"/>
</dbReference>
<accession>A0A3S9W720</accession>
<keyword evidence="9" id="KW-1185">Reference proteome</keyword>
<feature type="transmembrane region" description="Helical" evidence="6">
    <location>
        <begin position="212"/>
        <end position="233"/>
    </location>
</feature>
<feature type="transmembrane region" description="Helical" evidence="6">
    <location>
        <begin position="402"/>
        <end position="421"/>
    </location>
</feature>
<evidence type="ECO:0000256" key="3">
    <source>
        <dbReference type="ARBA" id="ARBA00022989"/>
    </source>
</evidence>
<keyword evidence="4 6" id="KW-0472">Membrane</keyword>
<comment type="subcellular location">
    <subcellularLocation>
        <location evidence="1">Membrane</location>
        <topology evidence="1">Multi-pass membrane protein</topology>
    </subcellularLocation>
</comment>
<evidence type="ECO:0000256" key="6">
    <source>
        <dbReference type="SAM" id="Phobius"/>
    </source>
</evidence>
<feature type="transmembrane region" description="Helical" evidence="6">
    <location>
        <begin position="427"/>
        <end position="450"/>
    </location>
</feature>
<feature type="transmembrane region" description="Helical" evidence="6">
    <location>
        <begin position="369"/>
        <end position="390"/>
    </location>
</feature>
<feature type="transmembrane region" description="Helical" evidence="6">
    <location>
        <begin position="76"/>
        <end position="95"/>
    </location>
</feature>